<evidence type="ECO:0000313" key="2">
    <source>
        <dbReference type="EMBL" id="KIM55228.1"/>
    </source>
</evidence>
<evidence type="ECO:0000256" key="1">
    <source>
        <dbReference type="SAM" id="SignalP"/>
    </source>
</evidence>
<organism evidence="2 3">
    <name type="scientific">Scleroderma citrinum Foug A</name>
    <dbReference type="NCBI Taxonomy" id="1036808"/>
    <lineage>
        <taxon>Eukaryota</taxon>
        <taxon>Fungi</taxon>
        <taxon>Dikarya</taxon>
        <taxon>Basidiomycota</taxon>
        <taxon>Agaricomycotina</taxon>
        <taxon>Agaricomycetes</taxon>
        <taxon>Agaricomycetidae</taxon>
        <taxon>Boletales</taxon>
        <taxon>Sclerodermatineae</taxon>
        <taxon>Sclerodermataceae</taxon>
        <taxon>Scleroderma</taxon>
    </lineage>
</organism>
<reference evidence="2 3" key="1">
    <citation type="submission" date="2014-04" db="EMBL/GenBank/DDBJ databases">
        <authorList>
            <consortium name="DOE Joint Genome Institute"/>
            <person name="Kuo A."/>
            <person name="Kohler A."/>
            <person name="Nagy L.G."/>
            <person name="Floudas D."/>
            <person name="Copeland A."/>
            <person name="Barry K.W."/>
            <person name="Cichocki N."/>
            <person name="Veneault-Fourrey C."/>
            <person name="LaButti K."/>
            <person name="Lindquist E.A."/>
            <person name="Lipzen A."/>
            <person name="Lundell T."/>
            <person name="Morin E."/>
            <person name="Murat C."/>
            <person name="Sun H."/>
            <person name="Tunlid A."/>
            <person name="Henrissat B."/>
            <person name="Grigoriev I.V."/>
            <person name="Hibbett D.S."/>
            <person name="Martin F."/>
            <person name="Nordberg H.P."/>
            <person name="Cantor M.N."/>
            <person name="Hua S.X."/>
        </authorList>
    </citation>
    <scope>NUCLEOTIDE SEQUENCE [LARGE SCALE GENOMIC DNA]</scope>
    <source>
        <strain evidence="2 3">Foug A</strain>
    </source>
</reference>
<feature type="signal peptide" evidence="1">
    <location>
        <begin position="1"/>
        <end position="22"/>
    </location>
</feature>
<protein>
    <submittedName>
        <fullName evidence="2">Uncharacterized protein</fullName>
    </submittedName>
</protein>
<feature type="chain" id="PRO_5002171887" evidence="1">
    <location>
        <begin position="23"/>
        <end position="272"/>
    </location>
</feature>
<dbReference type="EMBL" id="KN822138">
    <property type="protein sequence ID" value="KIM55228.1"/>
    <property type="molecule type" value="Genomic_DNA"/>
</dbReference>
<sequence>GWKLIFLDIFWEHWAWFASVSSTLPPIFLDLLQEALQRCSLHPGFTLEDMPFILPNSGPAQTRSDCVDFINAFKIAMSNMLKIFNNYCYAQRKDLLINIPSEHFSGLLRTSIHPVPPDISDYIWSAIEWDPRWSYSIFHTFDMAQNNINWFENSFVKAYLRTAMNPNSRGWLGVAIYTQGLDSTGSWRAVSQPNVEFLSWMMAWFIIDLHADTLRQNTWEQCHVTPARLKAVCAIQGRLKHFIDSVLAFHLPGLPLDEMFHTWRGLHQFLNF</sequence>
<dbReference type="HOGENOM" id="CLU_091938_0_0_1"/>
<dbReference type="AlphaFoldDB" id="A0A0C2Z072"/>
<proteinExistence type="predicted"/>
<dbReference type="Proteomes" id="UP000053989">
    <property type="component" value="Unassembled WGS sequence"/>
</dbReference>
<accession>A0A0C2Z072</accession>
<evidence type="ECO:0000313" key="3">
    <source>
        <dbReference type="Proteomes" id="UP000053989"/>
    </source>
</evidence>
<keyword evidence="1" id="KW-0732">Signal</keyword>
<name>A0A0C2Z072_9AGAM</name>
<gene>
    <name evidence="2" type="ORF">SCLCIDRAFT_135027</name>
</gene>
<dbReference type="OrthoDB" id="10441607at2759"/>
<dbReference type="InParanoid" id="A0A0C2Z072"/>
<keyword evidence="3" id="KW-1185">Reference proteome</keyword>
<reference evidence="3" key="2">
    <citation type="submission" date="2015-01" db="EMBL/GenBank/DDBJ databases">
        <title>Evolutionary Origins and Diversification of the Mycorrhizal Mutualists.</title>
        <authorList>
            <consortium name="DOE Joint Genome Institute"/>
            <consortium name="Mycorrhizal Genomics Consortium"/>
            <person name="Kohler A."/>
            <person name="Kuo A."/>
            <person name="Nagy L.G."/>
            <person name="Floudas D."/>
            <person name="Copeland A."/>
            <person name="Barry K.W."/>
            <person name="Cichocki N."/>
            <person name="Veneault-Fourrey C."/>
            <person name="LaButti K."/>
            <person name="Lindquist E.A."/>
            <person name="Lipzen A."/>
            <person name="Lundell T."/>
            <person name="Morin E."/>
            <person name="Murat C."/>
            <person name="Riley R."/>
            <person name="Ohm R."/>
            <person name="Sun H."/>
            <person name="Tunlid A."/>
            <person name="Henrissat B."/>
            <person name="Grigoriev I.V."/>
            <person name="Hibbett D.S."/>
            <person name="Martin F."/>
        </authorList>
    </citation>
    <scope>NUCLEOTIDE SEQUENCE [LARGE SCALE GENOMIC DNA]</scope>
    <source>
        <strain evidence="3">Foug A</strain>
    </source>
</reference>
<feature type="non-terminal residue" evidence="2">
    <location>
        <position position="1"/>
    </location>
</feature>